<gene>
    <name evidence="1" type="ORF">JKP88DRAFT_275927</name>
</gene>
<evidence type="ECO:0000313" key="2">
    <source>
        <dbReference type="Proteomes" id="UP000664859"/>
    </source>
</evidence>
<keyword evidence="2" id="KW-1185">Reference proteome</keyword>
<proteinExistence type="predicted"/>
<dbReference type="OrthoDB" id="194956at2759"/>
<organism evidence="1 2">
    <name type="scientific">Tribonema minus</name>
    <dbReference type="NCBI Taxonomy" id="303371"/>
    <lineage>
        <taxon>Eukaryota</taxon>
        <taxon>Sar</taxon>
        <taxon>Stramenopiles</taxon>
        <taxon>Ochrophyta</taxon>
        <taxon>PX clade</taxon>
        <taxon>Xanthophyceae</taxon>
        <taxon>Tribonematales</taxon>
        <taxon>Tribonemataceae</taxon>
        <taxon>Tribonema</taxon>
    </lineage>
</organism>
<evidence type="ECO:0008006" key="3">
    <source>
        <dbReference type="Google" id="ProtNLM"/>
    </source>
</evidence>
<name>A0A835ZFE4_9STRA</name>
<dbReference type="Proteomes" id="UP000664859">
    <property type="component" value="Unassembled WGS sequence"/>
</dbReference>
<dbReference type="EMBL" id="JAFCMP010000079">
    <property type="protein sequence ID" value="KAG5187968.1"/>
    <property type="molecule type" value="Genomic_DNA"/>
</dbReference>
<comment type="caution">
    <text evidence="1">The sequence shown here is derived from an EMBL/GenBank/DDBJ whole genome shotgun (WGS) entry which is preliminary data.</text>
</comment>
<accession>A0A835ZFE4</accession>
<sequence>MYGKELNAEELTANFKAALPNSPPYVGNVSFTISEDGELGSHYDTPEYYLAEVPVADLATFTLPAYDLERDPAATFVYNATNPPPVLYLTSLPSVGMLYDSQGAVIDTFPHQLANGTLRYRPVSNECRGTDTPYATFTYYAEDGSTGVKSPLNATVTLYVTAANDPPVASETEPFSAFTGVKTMVCVTGTDIDAGDSVLSAGQPFGDSLSELCIAYLYNGTGLAAAAAGAVVDTDFFTFKDP</sequence>
<evidence type="ECO:0000313" key="1">
    <source>
        <dbReference type="EMBL" id="KAG5187968.1"/>
    </source>
</evidence>
<reference evidence="1" key="1">
    <citation type="submission" date="2021-02" db="EMBL/GenBank/DDBJ databases">
        <title>First Annotated Genome of the Yellow-green Alga Tribonema minus.</title>
        <authorList>
            <person name="Mahan K.M."/>
        </authorList>
    </citation>
    <scope>NUCLEOTIDE SEQUENCE</scope>
    <source>
        <strain evidence="1">UTEX B ZZ1240</strain>
    </source>
</reference>
<dbReference type="AlphaFoldDB" id="A0A835ZFE4"/>
<protein>
    <recommendedName>
        <fullName evidence="3">RapA2 cadherin-like domain-containing protein</fullName>
    </recommendedName>
</protein>